<dbReference type="RefSeq" id="WP_111527116.1">
    <property type="nucleotide sequence ID" value="NZ_JBHRSG010000001.1"/>
</dbReference>
<dbReference type="PANTHER" id="PTHR12169:SF6">
    <property type="entry name" value="AFG1-LIKE ATPASE"/>
    <property type="match status" value="1"/>
</dbReference>
<dbReference type="PANTHER" id="PTHR12169">
    <property type="entry name" value="ATPASE N2B"/>
    <property type="match status" value="1"/>
</dbReference>
<organism evidence="3 4">
    <name type="scientific">Phenylobacterium soli</name>
    <dbReference type="NCBI Taxonomy" id="2170551"/>
    <lineage>
        <taxon>Bacteria</taxon>
        <taxon>Pseudomonadati</taxon>
        <taxon>Pseudomonadota</taxon>
        <taxon>Alphaproteobacteria</taxon>
        <taxon>Caulobacterales</taxon>
        <taxon>Caulobacteraceae</taxon>
        <taxon>Phenylobacterium</taxon>
    </lineage>
</organism>
<keyword evidence="4" id="KW-1185">Reference proteome</keyword>
<dbReference type="AlphaFoldDB" id="A0A328AIW8"/>
<evidence type="ECO:0000313" key="4">
    <source>
        <dbReference type="Proteomes" id="UP000249254"/>
    </source>
</evidence>
<reference evidence="4" key="1">
    <citation type="submission" date="2018-05" db="EMBL/GenBank/DDBJ databases">
        <authorList>
            <person name="Li X."/>
        </authorList>
    </citation>
    <scope>NUCLEOTIDE SEQUENCE [LARGE SCALE GENOMIC DNA]</scope>
    <source>
        <strain evidence="4">LX32</strain>
    </source>
</reference>
<dbReference type="GO" id="GO:0005737">
    <property type="term" value="C:cytoplasm"/>
    <property type="evidence" value="ECO:0007669"/>
    <property type="project" value="TreeGrafter"/>
</dbReference>
<dbReference type="OrthoDB" id="9774491at2"/>
<dbReference type="Pfam" id="PF03969">
    <property type="entry name" value="AFG1_ATPase"/>
    <property type="match status" value="1"/>
</dbReference>
<sequence>MPSALHDAYDTRLAAGDIRPDPAQAAALRALVRLEGDLQSAEPGGLKKLFKKAPASQRGVYLFGPVGRGKSMLMDLFYETAPVALKRRTHFHVFLGEIHRLIDAWRKGDAAARKARFGQAKGDDPIPPIADVVAAEAKLLCFDEFQVTDIADAMILGRLFEALFARGVTLVTTSNRLPDELYKNGLNRQLFLPFIDLLKRHVEVVEVDGPHDYRLDRLRAAGTWFSPNDPDNQRTYDALWQDMLGTEEESGATLEVLGRKIHLPHASGGLLRATFSSLCSVALGPNDYLAIAANFHTLFLEDVPKLSANRREEARRLVILVDALYEARTKLIVLAEAEPIQLYPAGDGAFEFERTASRLQEMRSADWLAEA</sequence>
<dbReference type="NCBIfam" id="NF040713">
    <property type="entry name" value="ZapE"/>
    <property type="match status" value="1"/>
</dbReference>
<evidence type="ECO:0000313" key="3">
    <source>
        <dbReference type="EMBL" id="RAK53364.1"/>
    </source>
</evidence>
<keyword evidence="1" id="KW-0547">Nucleotide-binding</keyword>
<dbReference type="Gene3D" id="3.40.50.300">
    <property type="entry name" value="P-loop containing nucleotide triphosphate hydrolases"/>
    <property type="match status" value="1"/>
</dbReference>
<accession>A0A328AIW8</accession>
<dbReference type="GO" id="GO:0051301">
    <property type="term" value="P:cell division"/>
    <property type="evidence" value="ECO:0007669"/>
    <property type="project" value="UniProtKB-KW"/>
</dbReference>
<dbReference type="GO" id="GO:0016887">
    <property type="term" value="F:ATP hydrolysis activity"/>
    <property type="evidence" value="ECO:0007669"/>
    <property type="project" value="InterPro"/>
</dbReference>
<comment type="caution">
    <text evidence="3">The sequence shown here is derived from an EMBL/GenBank/DDBJ whole genome shotgun (WGS) entry which is preliminary data.</text>
</comment>
<keyword evidence="2" id="KW-0067">ATP-binding</keyword>
<dbReference type="GO" id="GO:0005524">
    <property type="term" value="F:ATP binding"/>
    <property type="evidence" value="ECO:0007669"/>
    <property type="project" value="UniProtKB-KW"/>
</dbReference>
<proteinExistence type="predicted"/>
<dbReference type="EMBL" id="QFYQ01000001">
    <property type="protein sequence ID" value="RAK53364.1"/>
    <property type="molecule type" value="Genomic_DNA"/>
</dbReference>
<dbReference type="InterPro" id="IPR005654">
    <property type="entry name" value="ATPase_AFG1-like"/>
</dbReference>
<dbReference type="SUPFAM" id="SSF52540">
    <property type="entry name" value="P-loop containing nucleoside triphosphate hydrolases"/>
    <property type="match status" value="1"/>
</dbReference>
<evidence type="ECO:0000256" key="2">
    <source>
        <dbReference type="ARBA" id="ARBA00022840"/>
    </source>
</evidence>
<keyword evidence="3" id="KW-0132">Cell division</keyword>
<protein>
    <submittedName>
        <fullName evidence="3">Cell division protein ZapE</fullName>
    </submittedName>
</protein>
<dbReference type="Proteomes" id="UP000249254">
    <property type="component" value="Unassembled WGS sequence"/>
</dbReference>
<evidence type="ECO:0000256" key="1">
    <source>
        <dbReference type="ARBA" id="ARBA00022741"/>
    </source>
</evidence>
<dbReference type="InterPro" id="IPR027417">
    <property type="entry name" value="P-loop_NTPase"/>
</dbReference>
<keyword evidence="3" id="KW-0131">Cell cycle</keyword>
<name>A0A328AIW8_9CAUL</name>
<gene>
    <name evidence="3" type="ORF">DJ017_01880</name>
</gene>